<gene>
    <name evidence="1" type="ORF">DPQ25_09830</name>
</gene>
<comment type="caution">
    <text evidence="1">The sequence shown here is derived from an EMBL/GenBank/DDBJ whole genome shotgun (WGS) entry which is preliminary data.</text>
</comment>
<dbReference type="EMBL" id="QLYR01000006">
    <property type="protein sequence ID" value="RAQ28292.1"/>
    <property type="molecule type" value="Genomic_DNA"/>
</dbReference>
<evidence type="ECO:0000313" key="2">
    <source>
        <dbReference type="Proteomes" id="UP000249377"/>
    </source>
</evidence>
<organism evidence="1 2">
    <name type="scientific">Hydrogeniiclostridium mannosilyticum</name>
    <dbReference type="NCBI Taxonomy" id="2764322"/>
    <lineage>
        <taxon>Bacteria</taxon>
        <taxon>Bacillati</taxon>
        <taxon>Bacillota</taxon>
        <taxon>Clostridia</taxon>
        <taxon>Eubacteriales</taxon>
        <taxon>Acutalibacteraceae</taxon>
        <taxon>Hydrogeniiclostridium</taxon>
    </lineage>
</organism>
<dbReference type="Gene3D" id="1.50.10.10">
    <property type="match status" value="1"/>
</dbReference>
<dbReference type="RefSeq" id="WP_112333004.1">
    <property type="nucleotide sequence ID" value="NZ_QLYR01000006.1"/>
</dbReference>
<dbReference type="InterPro" id="IPR008928">
    <property type="entry name" value="6-hairpin_glycosidase_sf"/>
</dbReference>
<dbReference type="Proteomes" id="UP000249377">
    <property type="component" value="Unassembled WGS sequence"/>
</dbReference>
<reference evidence="1 2" key="1">
    <citation type="submission" date="2018-06" db="EMBL/GenBank/DDBJ databases">
        <title>Noncontiguous genome sequence of Ruminococcaceae bacterium ASD2818.</title>
        <authorList>
            <person name="Chaplin A.V."/>
            <person name="Sokolova S.R."/>
            <person name="Kochetkova T.O."/>
            <person name="Goltsov A.Y."/>
            <person name="Trofimov D.Y."/>
            <person name="Efimov B.A."/>
        </authorList>
    </citation>
    <scope>NUCLEOTIDE SEQUENCE [LARGE SCALE GENOMIC DNA]</scope>
    <source>
        <strain evidence="1 2">ASD2818</strain>
    </source>
</reference>
<proteinExistence type="predicted"/>
<dbReference type="SUPFAM" id="SSF48208">
    <property type="entry name" value="Six-hairpin glycosidases"/>
    <property type="match status" value="1"/>
</dbReference>
<protein>
    <recommendedName>
        <fullName evidence="3">Glycosyl-hydrolase family 116 catalytic region domain-containing protein</fullName>
    </recommendedName>
</protein>
<keyword evidence="2" id="KW-1185">Reference proteome</keyword>
<dbReference type="AlphaFoldDB" id="A0A328UAI6"/>
<name>A0A328UAI6_9FIRM</name>
<dbReference type="InterPro" id="IPR012341">
    <property type="entry name" value="6hp_glycosidase-like_sf"/>
</dbReference>
<accession>A0A328UAI6</accession>
<sequence length="770" mass="86764">MTALFELLPHGGQTVEKEAFGIPFSLAYDGARILPFDPGATLEPGENEGFTYAYLAGMVNRSGWCSEWWGQNEVRGCYNKRIFIGDQLGSALFIYKDWTQEIVPLVFGLNVWNYDLYHTKKSYETYLNTFESPYNEPFASDPAAKRLLDEALLLNESDGDKGLHYMMCVPLKKKPLMKIILAPAEAKADDVFISGVTLAREGHVPAAGTKIVDPKIFLNRSYTDRLDRLSRRLYQYLDEIPSHVEPVAVEAPVCPSVTFRGSNIAELYTNVYNLNMDDMAKHKVDSDGMTHTSTPGTANFGLYIGLGTFRRGSSSYASHIWTRDIGRVLTELAFCGATEKLLAAASCLHGYLDCSSWRFPRPNWKRIGNYRELPEEMQQLTAGKENDGHASIMIFMARLFFSGITGRDWVHAHLDKLTGAAEWFCWQMDCPEESNFDKVLYSDSEASAQTYGGYDLYSNIIACYALRAYAKMAAECGLDEQARRWKAYGDRLYDGIMEVFTLDSERYGRIFTDNTYDCWTHEYKRFGPLFLLSDLETYDPAFAGGELYEIARRTLKAQTDDYLHPWSGRQMGYGQGYLAHLLAMLDDYGRFTESVKAAACYSYHHTDVNYIVPEGVIVHPSRRYWFRNCDQGNAVQQAETCKIGRMILGLDDLSPESGLCLVPRLPDDFTAVETKAYPVVTFKDGKRAQVKVDYAYERTENGYRVLLSAHEPLAVNRVRFGPFPAGTARFEGCGEGAEVRAIGDRVFVYVPVKRTLDKLNLSVAAAGPKA</sequence>
<evidence type="ECO:0000313" key="1">
    <source>
        <dbReference type="EMBL" id="RAQ28292.1"/>
    </source>
</evidence>
<evidence type="ECO:0008006" key="3">
    <source>
        <dbReference type="Google" id="ProtNLM"/>
    </source>
</evidence>
<dbReference type="GO" id="GO:0005975">
    <property type="term" value="P:carbohydrate metabolic process"/>
    <property type="evidence" value="ECO:0007669"/>
    <property type="project" value="InterPro"/>
</dbReference>